<dbReference type="InterPro" id="IPR011991">
    <property type="entry name" value="ArsR-like_HTH"/>
</dbReference>
<name>A0ABT4W0V7_9RHOB</name>
<dbReference type="InterPro" id="IPR037171">
    <property type="entry name" value="NagB/RpiA_transferase-like"/>
</dbReference>
<dbReference type="SUPFAM" id="SSF100950">
    <property type="entry name" value="NagB/RpiA/CoA transferase-like"/>
    <property type="match status" value="1"/>
</dbReference>
<reference evidence="5 6" key="1">
    <citation type="submission" date="2023-01" db="EMBL/GenBank/DDBJ databases">
        <authorList>
            <person name="Yoon J.-W."/>
        </authorList>
    </citation>
    <scope>NUCLEOTIDE SEQUENCE [LARGE SCALE GENOMIC DNA]</scope>
    <source>
        <strain evidence="5 6">KMU-50</strain>
    </source>
</reference>
<protein>
    <submittedName>
        <fullName evidence="5">DeoR/GlpR family DNA-binding transcription regulator</fullName>
    </submittedName>
</protein>
<dbReference type="SMART" id="SM01134">
    <property type="entry name" value="DeoRC"/>
    <property type="match status" value="1"/>
</dbReference>
<proteinExistence type="predicted"/>
<dbReference type="Gene3D" id="3.40.50.1360">
    <property type="match status" value="1"/>
</dbReference>
<dbReference type="InterPro" id="IPR036388">
    <property type="entry name" value="WH-like_DNA-bd_sf"/>
</dbReference>
<dbReference type="GO" id="GO:0003677">
    <property type="term" value="F:DNA binding"/>
    <property type="evidence" value="ECO:0007669"/>
    <property type="project" value="UniProtKB-KW"/>
</dbReference>
<dbReference type="RefSeq" id="WP_271053851.1">
    <property type="nucleotide sequence ID" value="NZ_JAQIIO010000004.1"/>
</dbReference>
<organism evidence="5 6">
    <name type="scientific">Aliiroseovarius salicola</name>
    <dbReference type="NCBI Taxonomy" id="3009082"/>
    <lineage>
        <taxon>Bacteria</taxon>
        <taxon>Pseudomonadati</taxon>
        <taxon>Pseudomonadota</taxon>
        <taxon>Alphaproteobacteria</taxon>
        <taxon>Rhodobacterales</taxon>
        <taxon>Paracoccaceae</taxon>
        <taxon>Aliiroseovarius</taxon>
    </lineage>
</organism>
<dbReference type="Pfam" id="PF00455">
    <property type="entry name" value="DeoRC"/>
    <property type="match status" value="1"/>
</dbReference>
<dbReference type="InterPro" id="IPR014036">
    <property type="entry name" value="DeoR-like_C"/>
</dbReference>
<evidence type="ECO:0000259" key="4">
    <source>
        <dbReference type="PROSITE" id="PS51000"/>
    </source>
</evidence>
<dbReference type="InterPro" id="IPR036390">
    <property type="entry name" value="WH_DNA-bd_sf"/>
</dbReference>
<dbReference type="PANTHER" id="PTHR30363:SF4">
    <property type="entry name" value="GLYCEROL-3-PHOSPHATE REGULON REPRESSOR"/>
    <property type="match status" value="1"/>
</dbReference>
<dbReference type="Proteomes" id="UP001528040">
    <property type="component" value="Unassembled WGS sequence"/>
</dbReference>
<evidence type="ECO:0000313" key="6">
    <source>
        <dbReference type="Proteomes" id="UP001528040"/>
    </source>
</evidence>
<dbReference type="Pfam" id="PF08220">
    <property type="entry name" value="HTH_DeoR"/>
    <property type="match status" value="1"/>
</dbReference>
<dbReference type="PRINTS" id="PR00037">
    <property type="entry name" value="HTHLACR"/>
</dbReference>
<dbReference type="InterPro" id="IPR001034">
    <property type="entry name" value="DeoR_HTH"/>
</dbReference>
<evidence type="ECO:0000256" key="2">
    <source>
        <dbReference type="ARBA" id="ARBA00023015"/>
    </source>
</evidence>
<comment type="caution">
    <text evidence="5">The sequence shown here is derived from an EMBL/GenBank/DDBJ whole genome shotgun (WGS) entry which is preliminary data.</text>
</comment>
<keyword evidence="5" id="KW-0238">DNA-binding</keyword>
<dbReference type="SUPFAM" id="SSF46785">
    <property type="entry name" value="Winged helix' DNA-binding domain"/>
    <property type="match status" value="1"/>
</dbReference>
<keyword evidence="6" id="KW-1185">Reference proteome</keyword>
<feature type="domain" description="HTH deoR-type" evidence="4">
    <location>
        <begin position="1"/>
        <end position="56"/>
    </location>
</feature>
<dbReference type="InterPro" id="IPR050313">
    <property type="entry name" value="Carb_Metab_HTH_regulators"/>
</dbReference>
<evidence type="ECO:0000256" key="3">
    <source>
        <dbReference type="ARBA" id="ARBA00023163"/>
    </source>
</evidence>
<evidence type="ECO:0000256" key="1">
    <source>
        <dbReference type="ARBA" id="ARBA00022491"/>
    </source>
</evidence>
<dbReference type="CDD" id="cd00090">
    <property type="entry name" value="HTH_ARSR"/>
    <property type="match status" value="1"/>
</dbReference>
<dbReference type="PANTHER" id="PTHR30363">
    <property type="entry name" value="HTH-TYPE TRANSCRIPTIONAL REGULATOR SRLR-RELATED"/>
    <property type="match status" value="1"/>
</dbReference>
<dbReference type="SMART" id="SM00420">
    <property type="entry name" value="HTH_DEOR"/>
    <property type="match status" value="1"/>
</dbReference>
<dbReference type="PROSITE" id="PS51000">
    <property type="entry name" value="HTH_DEOR_2"/>
    <property type="match status" value="1"/>
</dbReference>
<keyword evidence="3" id="KW-0804">Transcription</keyword>
<accession>A0ABT4W0V7</accession>
<keyword evidence="1" id="KW-0678">Repressor</keyword>
<dbReference type="EMBL" id="JAQIIO010000004">
    <property type="protein sequence ID" value="MDA5094138.1"/>
    <property type="molecule type" value="Genomic_DNA"/>
</dbReference>
<keyword evidence="2" id="KW-0805">Transcription regulation</keyword>
<evidence type="ECO:0000313" key="5">
    <source>
        <dbReference type="EMBL" id="MDA5094138.1"/>
    </source>
</evidence>
<gene>
    <name evidence="5" type="ORF">O2N63_08550</name>
</gene>
<sequence length="252" mass="27131">MAKYDQEILNAVGLRGTLSVVELSEMLGVSDQTIRRIVKPLVDAGLIKKVHGAIVSVDNPTTEPFQVRLQHNREAKAQIASKIAELIPDGASVAIDAGSSAGFVAKALQIRKNLTVVTNSAFVASTLSLKKGNKVFFAGTQLRDYDGASYDRTAFNTVESLRVDYCVLTASLVHHKRGFLMAEQSEADMAKAMTSIAEQTIFAVDHSKLVKNGTQGLLSIGELRPQPWMITDEISRGAGGDFDDIANVIVVS</sequence>
<dbReference type="Gene3D" id="1.10.10.10">
    <property type="entry name" value="Winged helix-like DNA-binding domain superfamily/Winged helix DNA-binding domain"/>
    <property type="match status" value="1"/>
</dbReference>